<name>C4K6C5_HAMD5</name>
<keyword evidence="2" id="KW-1185">Reference proteome</keyword>
<accession>C4K6C5</accession>
<organism evidence="1 2">
    <name type="scientific">Hamiltonella defensa subsp. Acyrthosiphon pisum (strain 5AT)</name>
    <dbReference type="NCBI Taxonomy" id="572265"/>
    <lineage>
        <taxon>Bacteria</taxon>
        <taxon>Pseudomonadati</taxon>
        <taxon>Pseudomonadota</taxon>
        <taxon>Gammaproteobacteria</taxon>
        <taxon>Enterobacterales</taxon>
        <taxon>Enterobacteriaceae</taxon>
        <taxon>aphid secondary symbionts</taxon>
        <taxon>Candidatus Williamhamiltonella</taxon>
    </lineage>
</organism>
<dbReference type="KEGG" id="hde:HDEF_1494"/>
<evidence type="ECO:0000313" key="2">
    <source>
        <dbReference type="Proteomes" id="UP000002334"/>
    </source>
</evidence>
<evidence type="ECO:0000313" key="1">
    <source>
        <dbReference type="EMBL" id="ACQ68118.1"/>
    </source>
</evidence>
<reference evidence="1 2" key="1">
    <citation type="journal article" date="2009" name="Proc. Natl. Acad. Sci. U.S.A.">
        <title>Hamiltonella defensa, genome evolution of protective bacterial endosymbiont from pathogenic ancestors.</title>
        <authorList>
            <person name="Degnan P.H."/>
            <person name="Yu Y."/>
            <person name="Sisneros N."/>
            <person name="Wing R.A."/>
            <person name="Moran N.A."/>
        </authorList>
    </citation>
    <scope>NUCLEOTIDE SEQUENCE [LARGE SCALE GENOMIC DNA]</scope>
    <source>
        <strain evidence="2">5AT</strain>
    </source>
</reference>
<dbReference type="Proteomes" id="UP000002334">
    <property type="component" value="Chromosome"/>
</dbReference>
<protein>
    <submittedName>
        <fullName evidence="1">Uncharacterized protein</fullName>
    </submittedName>
</protein>
<dbReference type="AlphaFoldDB" id="C4K6C5"/>
<sequence length="113" mass="13812">MISFPHTLMVHFFDRSVSLVFKLRRAHPDRKKISIKTYKYLNIIIFIQYKITKDQTQFLIFLQSQKSKKSKNTDSTKMCFKKFLIQFERFLKILTALHMIYVFLLNKDYHLQR</sequence>
<dbReference type="EMBL" id="CP001277">
    <property type="protein sequence ID" value="ACQ68118.1"/>
    <property type="molecule type" value="Genomic_DNA"/>
</dbReference>
<gene>
    <name evidence="1" type="ordered locus">HDEF_1494</name>
</gene>
<proteinExistence type="predicted"/>
<dbReference type="STRING" id="572265.HDEF_1494"/>
<dbReference type="HOGENOM" id="CLU_2129989_0_0_6"/>